<gene>
    <name evidence="2" type="ORF">A4U43_C03F7370</name>
</gene>
<keyword evidence="3" id="KW-1185">Reference proteome</keyword>
<sequence length="451" mass="49840">MSTPLTVVIQRAPPANHQRRPMAASQLDSNIVGTFVTCQAYLDKIASKAVIFAGKSKLKVAIYTGRRGSTCGVNSGRLLGKVTLPLDLKGVVGKGCVFHNGWVNVGRESKGSSAMLHLTVRSEPDPRFVFEFDGEPECSPQVFQVQGKMRQPVFTCKFSTYRPGDRNLRTSSLPSEPTNSRSWLSSFGSERERPLKERKGWYVTVHDVSGSTVAMASMATPFVASRTHDRVSSTNPGAWILFRLGRHILKPWGRLEAWRERRGSGLAGDSVGMEIEFKSHNKSTASKETMRKQLDRGVKGNNEEEENFSNKDFHGQRWLWSKELKGPTHRSFVELGCAQSFFPLHSVVVGARLTSHLSVSARIGYKISMGLDVHITTQVSKLTPHHGRSTHPPTSGPLFRSATPFENSHRPNPQESNPRRHNETTSSIKVPNAKTSVTVVALPFIVSSGAR</sequence>
<accession>A0A5P1F842</accession>
<name>A0A5P1F842_ASPOF</name>
<dbReference type="Pfam" id="PF06219">
    <property type="entry name" value="DUF1005"/>
    <property type="match status" value="1"/>
</dbReference>
<dbReference type="PANTHER" id="PTHR31317">
    <property type="entry name" value="OS08G0163500 PROTEIN"/>
    <property type="match status" value="1"/>
</dbReference>
<feature type="compositionally biased region" description="Polar residues" evidence="1">
    <location>
        <begin position="169"/>
        <end position="188"/>
    </location>
</feature>
<dbReference type="AlphaFoldDB" id="A0A5P1F842"/>
<dbReference type="Gramene" id="ONK74535">
    <property type="protein sequence ID" value="ONK74535"/>
    <property type="gene ID" value="A4U43_C03F7370"/>
</dbReference>
<evidence type="ECO:0000256" key="1">
    <source>
        <dbReference type="SAM" id="MobiDB-lite"/>
    </source>
</evidence>
<feature type="region of interest" description="Disordered" evidence="1">
    <location>
        <begin position="167"/>
        <end position="189"/>
    </location>
</feature>
<dbReference type="InterPro" id="IPR010410">
    <property type="entry name" value="DUF1005"/>
</dbReference>
<feature type="compositionally biased region" description="Polar residues" evidence="1">
    <location>
        <begin position="404"/>
        <end position="416"/>
    </location>
</feature>
<evidence type="ECO:0000313" key="2">
    <source>
        <dbReference type="EMBL" id="ONK74535.1"/>
    </source>
</evidence>
<dbReference type="EMBL" id="CM007383">
    <property type="protein sequence ID" value="ONK74535.1"/>
    <property type="molecule type" value="Genomic_DNA"/>
</dbReference>
<protein>
    <submittedName>
        <fullName evidence="2">Uncharacterized protein</fullName>
    </submittedName>
</protein>
<evidence type="ECO:0000313" key="3">
    <source>
        <dbReference type="Proteomes" id="UP000243459"/>
    </source>
</evidence>
<feature type="region of interest" description="Disordered" evidence="1">
    <location>
        <begin position="380"/>
        <end position="431"/>
    </location>
</feature>
<organism evidence="2 3">
    <name type="scientific">Asparagus officinalis</name>
    <name type="common">Garden asparagus</name>
    <dbReference type="NCBI Taxonomy" id="4686"/>
    <lineage>
        <taxon>Eukaryota</taxon>
        <taxon>Viridiplantae</taxon>
        <taxon>Streptophyta</taxon>
        <taxon>Embryophyta</taxon>
        <taxon>Tracheophyta</taxon>
        <taxon>Spermatophyta</taxon>
        <taxon>Magnoliopsida</taxon>
        <taxon>Liliopsida</taxon>
        <taxon>Asparagales</taxon>
        <taxon>Asparagaceae</taxon>
        <taxon>Asparagoideae</taxon>
        <taxon>Asparagus</taxon>
    </lineage>
</organism>
<dbReference type="Proteomes" id="UP000243459">
    <property type="component" value="Chromosome 3"/>
</dbReference>
<dbReference type="PANTHER" id="PTHR31317:SF3">
    <property type="entry name" value="OS07G0133500 PROTEIN"/>
    <property type="match status" value="1"/>
</dbReference>
<proteinExistence type="predicted"/>
<reference evidence="3" key="1">
    <citation type="journal article" date="2017" name="Nat. Commun.">
        <title>The asparagus genome sheds light on the origin and evolution of a young Y chromosome.</title>
        <authorList>
            <person name="Harkess A."/>
            <person name="Zhou J."/>
            <person name="Xu C."/>
            <person name="Bowers J.E."/>
            <person name="Van der Hulst R."/>
            <person name="Ayyampalayam S."/>
            <person name="Mercati F."/>
            <person name="Riccardi P."/>
            <person name="McKain M.R."/>
            <person name="Kakrana A."/>
            <person name="Tang H."/>
            <person name="Ray J."/>
            <person name="Groenendijk J."/>
            <person name="Arikit S."/>
            <person name="Mathioni S.M."/>
            <person name="Nakano M."/>
            <person name="Shan H."/>
            <person name="Telgmann-Rauber A."/>
            <person name="Kanno A."/>
            <person name="Yue Z."/>
            <person name="Chen H."/>
            <person name="Li W."/>
            <person name="Chen Y."/>
            <person name="Xu X."/>
            <person name="Zhang Y."/>
            <person name="Luo S."/>
            <person name="Chen H."/>
            <person name="Gao J."/>
            <person name="Mao Z."/>
            <person name="Pires J.C."/>
            <person name="Luo M."/>
            <person name="Kudrna D."/>
            <person name="Wing R.A."/>
            <person name="Meyers B.C."/>
            <person name="Yi K."/>
            <person name="Kong H."/>
            <person name="Lavrijsen P."/>
            <person name="Sunseri F."/>
            <person name="Falavigna A."/>
            <person name="Ye Y."/>
            <person name="Leebens-Mack J.H."/>
            <person name="Chen G."/>
        </authorList>
    </citation>
    <scope>NUCLEOTIDE SEQUENCE [LARGE SCALE GENOMIC DNA]</scope>
    <source>
        <strain evidence="3">cv. DH0086</strain>
    </source>
</reference>